<accession>A0A225DE17</accession>
<name>A0A225DE17_9BACT</name>
<dbReference type="CDD" id="cd14014">
    <property type="entry name" value="STKc_PknB_like"/>
    <property type="match status" value="1"/>
</dbReference>
<reference evidence="7" key="1">
    <citation type="submission" date="2017-06" db="EMBL/GenBank/DDBJ databases">
        <title>Genome analysis of Fimbriiglobus ruber SP5, the first member of the order Planctomycetales with confirmed chitinolytic capability.</title>
        <authorList>
            <person name="Ravin N.V."/>
            <person name="Rakitin A.L."/>
            <person name="Ivanova A.A."/>
            <person name="Beletsky A.V."/>
            <person name="Kulichevskaya I.S."/>
            <person name="Mardanov A.V."/>
            <person name="Dedysh S.N."/>
        </authorList>
    </citation>
    <scope>NUCLEOTIDE SEQUENCE [LARGE SCALE GENOMIC DNA]</scope>
    <source>
        <strain evidence="7">SP5</strain>
    </source>
</reference>
<dbReference type="PROSITE" id="PS50011">
    <property type="entry name" value="PROTEIN_KINASE_DOM"/>
    <property type="match status" value="1"/>
</dbReference>
<dbReference type="GO" id="GO:0004674">
    <property type="term" value="F:protein serine/threonine kinase activity"/>
    <property type="evidence" value="ECO:0007669"/>
    <property type="project" value="TreeGrafter"/>
</dbReference>
<dbReference type="InterPro" id="IPR041916">
    <property type="entry name" value="Anti_sigma_zinc_sf"/>
</dbReference>
<dbReference type="RefSeq" id="WP_088256580.1">
    <property type="nucleotide sequence ID" value="NZ_NIDE01000009.1"/>
</dbReference>
<evidence type="ECO:0000313" key="6">
    <source>
        <dbReference type="EMBL" id="OWK39712.1"/>
    </source>
</evidence>
<dbReference type="OrthoDB" id="258731at2"/>
<evidence type="ECO:0000256" key="4">
    <source>
        <dbReference type="ARBA" id="ARBA00022840"/>
    </source>
</evidence>
<evidence type="ECO:0000256" key="2">
    <source>
        <dbReference type="ARBA" id="ARBA00022741"/>
    </source>
</evidence>
<keyword evidence="1" id="KW-0808">Transferase</keyword>
<dbReference type="InterPro" id="IPR011009">
    <property type="entry name" value="Kinase-like_dom_sf"/>
</dbReference>
<dbReference type="Gene3D" id="1.10.510.10">
    <property type="entry name" value="Transferase(Phosphotransferase) domain 1"/>
    <property type="match status" value="1"/>
</dbReference>
<evidence type="ECO:0000313" key="7">
    <source>
        <dbReference type="Proteomes" id="UP000214646"/>
    </source>
</evidence>
<organism evidence="6 7">
    <name type="scientific">Fimbriiglobus ruber</name>
    <dbReference type="NCBI Taxonomy" id="1908690"/>
    <lineage>
        <taxon>Bacteria</taxon>
        <taxon>Pseudomonadati</taxon>
        <taxon>Planctomycetota</taxon>
        <taxon>Planctomycetia</taxon>
        <taxon>Gemmatales</taxon>
        <taxon>Gemmataceae</taxon>
        <taxon>Fimbriiglobus</taxon>
    </lineage>
</organism>
<sequence>MPSPVHCPTDAVLEAYQQGHLDGGTGATVGRHLETCVDCRGRAADLSAGGVPAELAGLTDYADIRPLGRGGMGVVYRARNVLMDRVEVLKVLHPSTLGWAGARDRFLREIQSAARLHHPNVVSAYAAVRCGDGLVFTMEYVDGQDLSRVVKSRGPLAVGVACGYVAQVAGGLQHAFEQGMIHWDIKPGNLILTRTGVVKILDFGLAKATREVDAGGGPVGAFGGPVGAGLTGC</sequence>
<feature type="domain" description="Protein kinase" evidence="5">
    <location>
        <begin position="61"/>
        <end position="233"/>
    </location>
</feature>
<keyword evidence="2" id="KW-0547">Nucleotide-binding</keyword>
<protein>
    <submittedName>
        <fullName evidence="6">Cellular communication/signal transduction protein</fullName>
    </submittedName>
</protein>
<evidence type="ECO:0000256" key="1">
    <source>
        <dbReference type="ARBA" id="ARBA00022679"/>
    </source>
</evidence>
<dbReference type="Gene3D" id="1.10.10.1320">
    <property type="entry name" value="Anti-sigma factor, zinc-finger domain"/>
    <property type="match status" value="1"/>
</dbReference>
<evidence type="ECO:0000256" key="3">
    <source>
        <dbReference type="ARBA" id="ARBA00022777"/>
    </source>
</evidence>
<dbReference type="PANTHER" id="PTHR43289">
    <property type="entry name" value="MITOGEN-ACTIVATED PROTEIN KINASE KINASE KINASE 20-RELATED"/>
    <property type="match status" value="1"/>
</dbReference>
<keyword evidence="4" id="KW-0067">ATP-binding</keyword>
<dbReference type="InterPro" id="IPR000719">
    <property type="entry name" value="Prot_kinase_dom"/>
</dbReference>
<dbReference type="AlphaFoldDB" id="A0A225DE17"/>
<dbReference type="PANTHER" id="PTHR43289:SF6">
    <property type="entry name" value="SERINE_THREONINE-PROTEIN KINASE NEKL-3"/>
    <property type="match status" value="1"/>
</dbReference>
<keyword evidence="3" id="KW-0418">Kinase</keyword>
<proteinExistence type="predicted"/>
<dbReference type="EMBL" id="NIDE01000009">
    <property type="protein sequence ID" value="OWK39712.1"/>
    <property type="molecule type" value="Genomic_DNA"/>
</dbReference>
<dbReference type="GO" id="GO:0005524">
    <property type="term" value="F:ATP binding"/>
    <property type="evidence" value="ECO:0007669"/>
    <property type="project" value="UniProtKB-KW"/>
</dbReference>
<dbReference type="SUPFAM" id="SSF56112">
    <property type="entry name" value="Protein kinase-like (PK-like)"/>
    <property type="match status" value="1"/>
</dbReference>
<keyword evidence="7" id="KW-1185">Reference proteome</keyword>
<dbReference type="InterPro" id="IPR008271">
    <property type="entry name" value="Ser/Thr_kinase_AS"/>
</dbReference>
<dbReference type="Pfam" id="PF00069">
    <property type="entry name" value="Pkinase"/>
    <property type="match status" value="1"/>
</dbReference>
<gene>
    <name evidence="6" type="ORF">FRUB_05602</name>
</gene>
<dbReference type="SMART" id="SM00220">
    <property type="entry name" value="S_TKc"/>
    <property type="match status" value="1"/>
</dbReference>
<evidence type="ECO:0000259" key="5">
    <source>
        <dbReference type="PROSITE" id="PS50011"/>
    </source>
</evidence>
<dbReference type="Proteomes" id="UP000214646">
    <property type="component" value="Unassembled WGS sequence"/>
</dbReference>
<dbReference type="PROSITE" id="PS00108">
    <property type="entry name" value="PROTEIN_KINASE_ST"/>
    <property type="match status" value="1"/>
</dbReference>
<comment type="caution">
    <text evidence="6">The sequence shown here is derived from an EMBL/GenBank/DDBJ whole genome shotgun (WGS) entry which is preliminary data.</text>
</comment>